<gene>
    <name evidence="2" type="ORF">cand_003670</name>
</gene>
<name>A0A1J4MQD1_9CRYT</name>
<dbReference type="EMBL" id="LRBS01000089">
    <property type="protein sequence ID" value="OII75212.1"/>
    <property type="molecule type" value="Genomic_DNA"/>
</dbReference>
<dbReference type="Proteomes" id="UP000186804">
    <property type="component" value="Unassembled WGS sequence"/>
</dbReference>
<dbReference type="RefSeq" id="XP_067067428.1">
    <property type="nucleotide sequence ID" value="XM_067210611.1"/>
</dbReference>
<evidence type="ECO:0000313" key="3">
    <source>
        <dbReference type="Proteomes" id="UP000186804"/>
    </source>
</evidence>
<dbReference type="GO" id="GO:0005783">
    <property type="term" value="C:endoplasmic reticulum"/>
    <property type="evidence" value="ECO:0007669"/>
    <property type="project" value="TreeGrafter"/>
</dbReference>
<proteinExistence type="predicted"/>
<dbReference type="VEuPathDB" id="CryptoDB:cand_003670"/>
<dbReference type="InterPro" id="IPR055545">
    <property type="entry name" value="DUF7121"/>
</dbReference>
<dbReference type="InterPro" id="IPR039604">
    <property type="entry name" value="Bfr1"/>
</dbReference>
<feature type="coiled-coil region" evidence="1">
    <location>
        <begin position="208"/>
        <end position="291"/>
    </location>
</feature>
<organism evidence="2 3">
    <name type="scientific">Cryptosporidium andersoni</name>
    <dbReference type="NCBI Taxonomy" id="117008"/>
    <lineage>
        <taxon>Eukaryota</taxon>
        <taxon>Sar</taxon>
        <taxon>Alveolata</taxon>
        <taxon>Apicomplexa</taxon>
        <taxon>Conoidasida</taxon>
        <taxon>Coccidia</taxon>
        <taxon>Eucoccidiorida</taxon>
        <taxon>Eimeriorina</taxon>
        <taxon>Cryptosporidiidae</taxon>
        <taxon>Cryptosporidium</taxon>
    </lineage>
</organism>
<evidence type="ECO:0000256" key="1">
    <source>
        <dbReference type="SAM" id="Coils"/>
    </source>
</evidence>
<dbReference type="GO" id="GO:0042175">
    <property type="term" value="C:nuclear outer membrane-endoplasmic reticulum membrane network"/>
    <property type="evidence" value="ECO:0007669"/>
    <property type="project" value="TreeGrafter"/>
</dbReference>
<dbReference type="GO" id="GO:0008298">
    <property type="term" value="P:intracellular mRNA localization"/>
    <property type="evidence" value="ECO:0007669"/>
    <property type="project" value="TreeGrafter"/>
</dbReference>
<dbReference type="OrthoDB" id="10261749at2759"/>
<feature type="coiled-coil region" evidence="1">
    <location>
        <begin position="74"/>
        <end position="129"/>
    </location>
</feature>
<feature type="coiled-coil region" evidence="1">
    <location>
        <begin position="429"/>
        <end position="467"/>
    </location>
</feature>
<dbReference type="PANTHER" id="PTHR31027">
    <property type="entry name" value="NUCLEAR SEGREGATION PROTEIN BFR1"/>
    <property type="match status" value="1"/>
</dbReference>
<sequence length="487" mass="56998">MVVILTNSTSRERRSNNTKYITPVSAAEKSIPAVPAPDEKTYKVTVESIRSVLNDWNLKIRNLTQLINERSVGRETFDRKKGDLQLKLDEYQKQIDNLEEERKSLMMKIEEKSKEGKEMKNQLSNLKKTVGYKSEEEIEAKIKDIEYLLVTSTISLKEEKKLLAQISQLKQHRPVVGKFAYMDASASSFEENSILPLRSKVSAVIEELNKYRKMKKDVYEKLRSLTLERQKALEPLRSLYEERSMMQNKAEEQHNKLRAIREEYDKEVKKFQEYQQKLRSIRSERIKEEKAMRELFKKRDELKLALEREDDPPVSPEMLLAQQALGYIQQLVQNHRLVDDTVDDDKSQAEVHPTYSTIKGRDKDESILLPKNQRDEEYLLPPTKLKNKKKVHSNFNNSKSLVVDLVTIATFKEMNLDIPLTVDDLPNCLNQLKEKYSLLKKEMDEKYANREKRKEEILKQLHEVEKKITDSGGITDDFGLKNDEKSE</sequence>
<comment type="caution">
    <text evidence="2">The sequence shown here is derived from an EMBL/GenBank/DDBJ whole genome shotgun (WGS) entry which is preliminary data.</text>
</comment>
<reference evidence="2 3" key="1">
    <citation type="submission" date="2016-10" db="EMBL/GenBank/DDBJ databases">
        <title>Reductive evolution of mitochondrial metabolism and differential evolution of invasion-related proteins in Cryptosporidium.</title>
        <authorList>
            <person name="Liu S."/>
            <person name="Roellig D.M."/>
            <person name="Guo Y."/>
            <person name="Li N."/>
            <person name="Frace M.A."/>
            <person name="Tang K."/>
            <person name="Zhang L."/>
            <person name="Feng Y."/>
            <person name="Xiao L."/>
        </authorList>
    </citation>
    <scope>NUCLEOTIDE SEQUENCE [LARGE SCALE GENOMIC DNA]</scope>
    <source>
        <strain evidence="2">30847</strain>
    </source>
</reference>
<evidence type="ECO:0000313" key="2">
    <source>
        <dbReference type="EMBL" id="OII75212.1"/>
    </source>
</evidence>
<keyword evidence="3" id="KW-1185">Reference proteome</keyword>
<dbReference type="PANTHER" id="PTHR31027:SF2">
    <property type="entry name" value="LEBERCILIN DOMAIN-CONTAINING PROTEIN"/>
    <property type="match status" value="1"/>
</dbReference>
<keyword evidence="1" id="KW-0175">Coiled coil</keyword>
<protein>
    <recommendedName>
        <fullName evidence="4">Nuclear segregation protein</fullName>
    </recommendedName>
</protein>
<dbReference type="GeneID" id="92364552"/>
<dbReference type="AlphaFoldDB" id="A0A1J4MQD1"/>
<evidence type="ECO:0008006" key="4">
    <source>
        <dbReference type="Google" id="ProtNLM"/>
    </source>
</evidence>
<dbReference type="GO" id="GO:0003729">
    <property type="term" value="F:mRNA binding"/>
    <property type="evidence" value="ECO:0007669"/>
    <property type="project" value="TreeGrafter"/>
</dbReference>
<dbReference type="GO" id="GO:1990904">
    <property type="term" value="C:ribonucleoprotein complex"/>
    <property type="evidence" value="ECO:0007669"/>
    <property type="project" value="TreeGrafter"/>
</dbReference>
<dbReference type="Pfam" id="PF23435">
    <property type="entry name" value="DUF7121"/>
    <property type="match status" value="1"/>
</dbReference>
<accession>A0A1J4MQD1</accession>